<organism evidence="1 2">
    <name type="scientific">Tieghemostelium lacteum</name>
    <name type="common">Slime mold</name>
    <name type="synonym">Dictyostelium lacteum</name>
    <dbReference type="NCBI Taxonomy" id="361077"/>
    <lineage>
        <taxon>Eukaryota</taxon>
        <taxon>Amoebozoa</taxon>
        <taxon>Evosea</taxon>
        <taxon>Eumycetozoa</taxon>
        <taxon>Dictyostelia</taxon>
        <taxon>Dictyosteliales</taxon>
        <taxon>Raperosteliaceae</taxon>
        <taxon>Tieghemostelium</taxon>
    </lineage>
</organism>
<keyword evidence="2" id="KW-1185">Reference proteome</keyword>
<sequence length="561" mass="64589">MNTTMLPKYLVIAILRNISSLKNVRGYRGLYKRLNMVCKDWKDNLLPMMNYTDITVANTFTIKYLEGKNIKNVPILLWYLDGGTWGKYKDDWYRYIEKIHLPMDYLNIPCLIPSKATKELQFTFGLLSNASITNLNRLCTKEVLESINTIVYTINAVDNYNEITDLLPQALELHQLDMLTFNGVDPRSFPVRGIGSLSKLRIHSLRLVNITIENCEVHNLLSLTTLKNLTTSNLKLRKDSTDEIDGNIKSILQYLSGKTSLENFELLSQKRQYFSIDDMVTMLNNNKSLKTINLQGVLLESPSVIRNYSIENNTLELFTWNDIQNGFSISDPKFSTSLFSMWSCPSNLREISLTTPVADSIHLTHMHPNCTSLKVASLDGLVDLKLPKLNKFLLKTTRNHTTETEYQNELQCIHKLIENHSSSLTKISVVKPINFLDAINIIRSYGFIQSLTFIELGTKDEFCIKTLVDALIENPSLHSLYMNQDKQINIHILPDITRLINGNNRLMNFHLPFLHQQLETTQSINDFKSCVHNNYENMLEYIFHPCKETKSILKQFVIKSQ</sequence>
<reference evidence="1 2" key="1">
    <citation type="submission" date="2015-12" db="EMBL/GenBank/DDBJ databases">
        <title>Dictyostelia acquired genes for synthesis and detection of signals that induce cell-type specialization by lateral gene transfer from prokaryotes.</title>
        <authorList>
            <person name="Gloeckner G."/>
            <person name="Schaap P."/>
        </authorList>
    </citation>
    <scope>NUCLEOTIDE SEQUENCE [LARGE SCALE GENOMIC DNA]</scope>
    <source>
        <strain evidence="1 2">TK</strain>
    </source>
</reference>
<gene>
    <name evidence="1" type="ORF">DLAC_02793</name>
</gene>
<name>A0A152A3G0_TIELA</name>
<proteinExistence type="predicted"/>
<protein>
    <submittedName>
        <fullName evidence="1">Uncharacterized protein</fullName>
    </submittedName>
</protein>
<evidence type="ECO:0000313" key="2">
    <source>
        <dbReference type="Proteomes" id="UP000076078"/>
    </source>
</evidence>
<evidence type="ECO:0000313" key="1">
    <source>
        <dbReference type="EMBL" id="KYR00750.1"/>
    </source>
</evidence>
<dbReference type="Proteomes" id="UP000076078">
    <property type="component" value="Unassembled WGS sequence"/>
</dbReference>
<comment type="caution">
    <text evidence="1">The sequence shown here is derived from an EMBL/GenBank/DDBJ whole genome shotgun (WGS) entry which is preliminary data.</text>
</comment>
<dbReference type="EMBL" id="LODT01000013">
    <property type="protein sequence ID" value="KYR00750.1"/>
    <property type="molecule type" value="Genomic_DNA"/>
</dbReference>
<dbReference type="AlphaFoldDB" id="A0A152A3G0"/>
<accession>A0A152A3G0</accession>
<dbReference type="InParanoid" id="A0A152A3G0"/>